<sequence length="169" mass="18926">MPTLRLLALAVAALPPSLGMALPSLMTARQFDGTRHQPGIECDTFIRPNFDDCASIISGNSYFGGDEMTVCVNPRVCRIWRSGNCRISFCNNEDIEVCDSNNEWGRRTNEIIDFCGETNQGGYETPAEPAPWTEVVVRSDQDWLAALGGTAHELWVYQELSIEEKRHRD</sequence>
<protein>
    <submittedName>
        <fullName evidence="2">Uncharacterized protein</fullName>
    </submittedName>
</protein>
<evidence type="ECO:0000256" key="1">
    <source>
        <dbReference type="SAM" id="SignalP"/>
    </source>
</evidence>
<proteinExistence type="predicted"/>
<dbReference type="RefSeq" id="XP_070921478.1">
    <property type="nucleotide sequence ID" value="XM_071065377.1"/>
</dbReference>
<comment type="caution">
    <text evidence="2">The sequence shown here is derived from an EMBL/GenBank/DDBJ whole genome shotgun (WGS) entry which is preliminary data.</text>
</comment>
<dbReference type="GeneID" id="98180700"/>
<reference evidence="2 3" key="1">
    <citation type="submission" date="2024-09" db="EMBL/GenBank/DDBJ databases">
        <title>Itraconazole resistance in Madurella fahalii resulting from another homologue of gene encoding cytochrome P450 14-alpha sterol demethylase (CYP51).</title>
        <authorList>
            <person name="Yoshioka I."/>
            <person name="Fahal A.H."/>
            <person name="Kaneko S."/>
            <person name="Yaguchi T."/>
        </authorList>
    </citation>
    <scope>NUCLEOTIDE SEQUENCE [LARGE SCALE GENOMIC DNA]</scope>
    <source>
        <strain evidence="2 3">IFM 68171</strain>
    </source>
</reference>
<keyword evidence="1" id="KW-0732">Signal</keyword>
<gene>
    <name evidence="2" type="ORF">MFIFM68171_09958</name>
</gene>
<keyword evidence="3" id="KW-1185">Reference proteome</keyword>
<accession>A0ABQ0GPS8</accession>
<feature type="chain" id="PRO_5045435537" evidence="1">
    <location>
        <begin position="22"/>
        <end position="169"/>
    </location>
</feature>
<name>A0ABQ0GPS8_9PEZI</name>
<evidence type="ECO:0000313" key="3">
    <source>
        <dbReference type="Proteomes" id="UP001628179"/>
    </source>
</evidence>
<evidence type="ECO:0000313" key="2">
    <source>
        <dbReference type="EMBL" id="GAB1319748.1"/>
    </source>
</evidence>
<feature type="signal peptide" evidence="1">
    <location>
        <begin position="1"/>
        <end position="21"/>
    </location>
</feature>
<dbReference type="EMBL" id="BAAFSV010000005">
    <property type="protein sequence ID" value="GAB1319748.1"/>
    <property type="molecule type" value="Genomic_DNA"/>
</dbReference>
<dbReference type="Proteomes" id="UP001628179">
    <property type="component" value="Unassembled WGS sequence"/>
</dbReference>
<organism evidence="2 3">
    <name type="scientific">Madurella fahalii</name>
    <dbReference type="NCBI Taxonomy" id="1157608"/>
    <lineage>
        <taxon>Eukaryota</taxon>
        <taxon>Fungi</taxon>
        <taxon>Dikarya</taxon>
        <taxon>Ascomycota</taxon>
        <taxon>Pezizomycotina</taxon>
        <taxon>Sordariomycetes</taxon>
        <taxon>Sordariomycetidae</taxon>
        <taxon>Sordariales</taxon>
        <taxon>Sordariales incertae sedis</taxon>
        <taxon>Madurella</taxon>
    </lineage>
</organism>